<comment type="subcellular location">
    <subcellularLocation>
        <location evidence="1">Membrane</location>
        <topology evidence="1">Multi-pass membrane protein</topology>
    </subcellularLocation>
</comment>
<dbReference type="PANTHER" id="PTHR23508:SF10">
    <property type="entry name" value="CARBOXYLIC ACID TRANSPORTER PROTEIN HOMOLOG"/>
    <property type="match status" value="1"/>
</dbReference>
<dbReference type="GO" id="GO:0005886">
    <property type="term" value="C:plasma membrane"/>
    <property type="evidence" value="ECO:0007669"/>
    <property type="project" value="TreeGrafter"/>
</dbReference>
<dbReference type="InterPro" id="IPR005828">
    <property type="entry name" value="MFS_sugar_transport-like"/>
</dbReference>
<accession>A0A9W8K7K8</accession>
<proteinExistence type="predicted"/>
<dbReference type="InterPro" id="IPR036259">
    <property type="entry name" value="MFS_trans_sf"/>
</dbReference>
<dbReference type="PANTHER" id="PTHR23508">
    <property type="entry name" value="CARBOXYLIC ACID TRANSPORTER PROTEIN HOMOLOG"/>
    <property type="match status" value="1"/>
</dbReference>
<keyword evidence="3 6" id="KW-1133">Transmembrane helix</keyword>
<evidence type="ECO:0000313" key="8">
    <source>
        <dbReference type="Proteomes" id="UP001148786"/>
    </source>
</evidence>
<evidence type="ECO:0000256" key="2">
    <source>
        <dbReference type="ARBA" id="ARBA00022692"/>
    </source>
</evidence>
<evidence type="ECO:0000313" key="7">
    <source>
        <dbReference type="EMBL" id="KAJ3509410.1"/>
    </source>
</evidence>
<dbReference type="Pfam" id="PF00083">
    <property type="entry name" value="Sugar_tr"/>
    <property type="match status" value="2"/>
</dbReference>
<evidence type="ECO:0000256" key="6">
    <source>
        <dbReference type="SAM" id="Phobius"/>
    </source>
</evidence>
<evidence type="ECO:0000256" key="3">
    <source>
        <dbReference type="ARBA" id="ARBA00022989"/>
    </source>
</evidence>
<feature type="transmembrane region" description="Helical" evidence="6">
    <location>
        <begin position="86"/>
        <end position="105"/>
    </location>
</feature>
<dbReference type="GO" id="GO:0046943">
    <property type="term" value="F:carboxylic acid transmembrane transporter activity"/>
    <property type="evidence" value="ECO:0007669"/>
    <property type="project" value="TreeGrafter"/>
</dbReference>
<feature type="region of interest" description="Disordered" evidence="5">
    <location>
        <begin position="306"/>
        <end position="338"/>
    </location>
</feature>
<dbReference type="AlphaFoldDB" id="A0A9W8K7K8"/>
<comment type="caution">
    <text evidence="7">The sequence shown here is derived from an EMBL/GenBank/DDBJ whole genome shotgun (WGS) entry which is preliminary data.</text>
</comment>
<feature type="transmembrane region" description="Helical" evidence="6">
    <location>
        <begin position="151"/>
        <end position="172"/>
    </location>
</feature>
<dbReference type="Proteomes" id="UP001148786">
    <property type="component" value="Unassembled WGS sequence"/>
</dbReference>
<evidence type="ECO:0000256" key="5">
    <source>
        <dbReference type="SAM" id="MobiDB-lite"/>
    </source>
</evidence>
<evidence type="ECO:0008006" key="9">
    <source>
        <dbReference type="Google" id="ProtNLM"/>
    </source>
</evidence>
<feature type="transmembrane region" description="Helical" evidence="6">
    <location>
        <begin position="211"/>
        <end position="228"/>
    </location>
</feature>
<evidence type="ECO:0000256" key="4">
    <source>
        <dbReference type="ARBA" id="ARBA00023136"/>
    </source>
</evidence>
<dbReference type="Gene3D" id="1.20.1250.20">
    <property type="entry name" value="MFS general substrate transporter like domains"/>
    <property type="match status" value="2"/>
</dbReference>
<evidence type="ECO:0000256" key="1">
    <source>
        <dbReference type="ARBA" id="ARBA00004141"/>
    </source>
</evidence>
<keyword evidence="2 6" id="KW-0812">Transmembrane</keyword>
<feature type="transmembrane region" description="Helical" evidence="6">
    <location>
        <begin position="184"/>
        <end position="205"/>
    </location>
</feature>
<organism evidence="7 8">
    <name type="scientific">Agrocybe chaxingu</name>
    <dbReference type="NCBI Taxonomy" id="84603"/>
    <lineage>
        <taxon>Eukaryota</taxon>
        <taxon>Fungi</taxon>
        <taxon>Dikarya</taxon>
        <taxon>Basidiomycota</taxon>
        <taxon>Agaricomycotina</taxon>
        <taxon>Agaricomycetes</taxon>
        <taxon>Agaricomycetidae</taxon>
        <taxon>Agaricales</taxon>
        <taxon>Agaricineae</taxon>
        <taxon>Strophariaceae</taxon>
        <taxon>Agrocybe</taxon>
    </lineage>
</organism>
<dbReference type="EMBL" id="JANKHO010000479">
    <property type="protein sequence ID" value="KAJ3509410.1"/>
    <property type="molecule type" value="Genomic_DNA"/>
</dbReference>
<feature type="transmembrane region" description="Helical" evidence="6">
    <location>
        <begin position="112"/>
        <end position="131"/>
    </location>
</feature>
<keyword evidence="4 6" id="KW-0472">Membrane</keyword>
<name>A0A9W8K7K8_9AGAR</name>
<reference evidence="7" key="1">
    <citation type="submission" date="2022-07" db="EMBL/GenBank/DDBJ databases">
        <title>Genome Sequence of Agrocybe chaxingu.</title>
        <authorList>
            <person name="Buettner E."/>
        </authorList>
    </citation>
    <scope>NUCLEOTIDE SEQUENCE</scope>
    <source>
        <strain evidence="7">MP-N11</strain>
    </source>
</reference>
<dbReference type="SUPFAM" id="SSF103473">
    <property type="entry name" value="MFS general substrate transporter"/>
    <property type="match status" value="2"/>
</dbReference>
<feature type="compositionally biased region" description="Polar residues" evidence="5">
    <location>
        <begin position="312"/>
        <end position="326"/>
    </location>
</feature>
<protein>
    <recommendedName>
        <fullName evidence="9">Major facilitator superfamily (MFS) profile domain-containing protein</fullName>
    </recommendedName>
</protein>
<keyword evidence="8" id="KW-1185">Reference proteome</keyword>
<dbReference type="OrthoDB" id="2153661at2759"/>
<gene>
    <name evidence="7" type="ORF">NLJ89_g5234</name>
</gene>
<sequence length="718" mass="79104">MDSFHYQTRSPDEKLKQKQDVLEQVPVDSETAPLSKKQRLSPYFTIAAAAFGLISDGYQNNLMTMANVVFKKLYPEVYTADVSTRVSNSLLVGAIVGQVIVGVICDRIGRKAALFLTTALIVLGATLATAAHGRNGSPSGLFWFLTFARGLTGVITFPNGVFSGTIISSIIHDGDFKRTAEWQLLLGTIALPGVFIGAALCNPLGRRNTMMLGFSGYLIFGLVIGLTYEKITKITPLFVILYGLMQSFGNMGPGDMLGLVSSESYPTAIRGTCYGLSAAIGKTGAAVGTQAFTPIQLHLGKNHRSVHAAASKLTTNRGSRATQSRSPAPDSPPSTGKTLSQLTQELDIAQRKPAKRARKPAVNIDDGHAPRNKLIAYLAHIESTKDKVALEDVEQYKHRRRPNPRSSTYDQDYTELLDVLTASFTIPQLKRFLQLYGTRPPSKRRLTKRLYAETIMEKWGWTSLAEVQQDRIDQSEVSEHQFETTSLPLGQLVNPEASQSISRASGAYVEREADGKVTQHHLHFWASELILLQLRITYRKSQPHTAQIAKRLAVQTSMMDTDASTKAIYLPEEALDILSSSNYSLYPFLPTQTSSRKLESRSAFRLRRVGHWITDDSSTDAFVERLARNSGTVVAQSSSIDIRTHLLGELAKVPFEASFLSITASSGHLLFLAPTSRPTSLVPPLVGIQEPNDILDWIKKSPDDTFFNPRWIFCHSIS</sequence>